<protein>
    <submittedName>
        <fullName evidence="7">Ceramidase domain-containing protein</fullName>
    </submittedName>
</protein>
<evidence type="ECO:0000256" key="6">
    <source>
        <dbReference type="SAM" id="Phobius"/>
    </source>
</evidence>
<keyword evidence="3" id="KW-0378">Hydrolase</keyword>
<feature type="transmembrane region" description="Helical" evidence="6">
    <location>
        <begin position="105"/>
        <end position="127"/>
    </location>
</feature>
<dbReference type="InterPro" id="IPR008901">
    <property type="entry name" value="ACER"/>
</dbReference>
<dbReference type="Pfam" id="PF05875">
    <property type="entry name" value="Ceramidase"/>
    <property type="match status" value="1"/>
</dbReference>
<keyword evidence="4 6" id="KW-1133">Transmembrane helix</keyword>
<keyword evidence="8" id="KW-1185">Reference proteome</keyword>
<evidence type="ECO:0000313" key="8">
    <source>
        <dbReference type="Proteomes" id="UP001254257"/>
    </source>
</evidence>
<gene>
    <name evidence="7" type="ORF">RKE40_21160</name>
</gene>
<evidence type="ECO:0000256" key="5">
    <source>
        <dbReference type="ARBA" id="ARBA00023136"/>
    </source>
</evidence>
<evidence type="ECO:0000256" key="1">
    <source>
        <dbReference type="ARBA" id="ARBA00004141"/>
    </source>
</evidence>
<keyword evidence="5 6" id="KW-0472">Membrane</keyword>
<evidence type="ECO:0000256" key="2">
    <source>
        <dbReference type="ARBA" id="ARBA00022692"/>
    </source>
</evidence>
<evidence type="ECO:0000256" key="4">
    <source>
        <dbReference type="ARBA" id="ARBA00022989"/>
    </source>
</evidence>
<reference evidence="7 8" key="1">
    <citation type="submission" date="2023-09" db="EMBL/GenBank/DDBJ databases">
        <title>Whole genome shotgun sequencing (WGS) of Bosea sp. ZW T0_25, isolated from stored onions (Allium cepa).</title>
        <authorList>
            <person name="Stoll D.A."/>
            <person name="Huch M."/>
        </authorList>
    </citation>
    <scope>NUCLEOTIDE SEQUENCE [LARGE SCALE GENOMIC DNA]</scope>
    <source>
        <strain evidence="7 8">ZW T0_25</strain>
    </source>
</reference>
<comment type="subcellular location">
    <subcellularLocation>
        <location evidence="1">Membrane</location>
        <topology evidence="1">Multi-pass membrane protein</topology>
    </subcellularLocation>
</comment>
<accession>A0ABU3SC85</accession>
<feature type="transmembrane region" description="Helical" evidence="6">
    <location>
        <begin position="21"/>
        <end position="41"/>
    </location>
</feature>
<proteinExistence type="predicted"/>
<dbReference type="RefSeq" id="WP_316020189.1">
    <property type="nucleotide sequence ID" value="NZ_JAWDID010000040.1"/>
</dbReference>
<feature type="transmembrane region" description="Helical" evidence="6">
    <location>
        <begin position="158"/>
        <end position="178"/>
    </location>
</feature>
<evidence type="ECO:0000313" key="7">
    <source>
        <dbReference type="EMBL" id="MDU0342414.1"/>
    </source>
</evidence>
<keyword evidence="2 6" id="KW-0812">Transmembrane</keyword>
<sequence length="219" mass="23204">MNVYGYCERADPSFWAEPLNAVSNGAFLLAALAGLVLLWRAGRPDRPAAILTALVLAIAIGSFLFHTMPQRWTLLADVVPIQLFAFFYFGLALRRFFGASAAGAILGTLFFLAASSALAALLGLWLPPVLRGSTGYAGFVLALLAIAATLASRGQAGAARQIGLAGLVFALSLTLRSLDGVLCQHVPLGLHWAWHLLNAVVLYLLLHAAIAHRSSSGRI</sequence>
<feature type="transmembrane region" description="Helical" evidence="6">
    <location>
        <begin position="133"/>
        <end position="151"/>
    </location>
</feature>
<dbReference type="EMBL" id="JAWDID010000040">
    <property type="protein sequence ID" value="MDU0342414.1"/>
    <property type="molecule type" value="Genomic_DNA"/>
</dbReference>
<organism evidence="7 8">
    <name type="scientific">Bosea rubneri</name>
    <dbReference type="NCBI Taxonomy" id="3075434"/>
    <lineage>
        <taxon>Bacteria</taxon>
        <taxon>Pseudomonadati</taxon>
        <taxon>Pseudomonadota</taxon>
        <taxon>Alphaproteobacteria</taxon>
        <taxon>Hyphomicrobiales</taxon>
        <taxon>Boseaceae</taxon>
        <taxon>Bosea</taxon>
    </lineage>
</organism>
<feature type="transmembrane region" description="Helical" evidence="6">
    <location>
        <begin position="72"/>
        <end position="93"/>
    </location>
</feature>
<comment type="caution">
    <text evidence="7">The sequence shown here is derived from an EMBL/GenBank/DDBJ whole genome shotgun (WGS) entry which is preliminary data.</text>
</comment>
<name>A0ABU3SC85_9HYPH</name>
<dbReference type="Proteomes" id="UP001254257">
    <property type="component" value="Unassembled WGS sequence"/>
</dbReference>
<feature type="transmembrane region" description="Helical" evidence="6">
    <location>
        <begin position="48"/>
        <end position="66"/>
    </location>
</feature>
<feature type="transmembrane region" description="Helical" evidence="6">
    <location>
        <begin position="190"/>
        <end position="210"/>
    </location>
</feature>
<evidence type="ECO:0000256" key="3">
    <source>
        <dbReference type="ARBA" id="ARBA00022801"/>
    </source>
</evidence>